<gene>
    <name evidence="2" type="ORF">H6X83_04090</name>
</gene>
<dbReference type="KEGG" id="caml:H6X83_04090"/>
<reference evidence="2 3" key="1">
    <citation type="submission" date="2020-08" db="EMBL/GenBank/DDBJ databases">
        <authorList>
            <person name="Ren C."/>
            <person name="Gu Y."/>
            <person name="Xu Y."/>
        </authorList>
    </citation>
    <scope>NUCLEOTIDE SEQUENCE [LARGE SCALE GENOMIC DNA]</scope>
    <source>
        <strain evidence="2 3">LBM18003</strain>
    </source>
</reference>
<evidence type="ECO:0000256" key="1">
    <source>
        <dbReference type="SAM" id="MobiDB-lite"/>
    </source>
</evidence>
<feature type="region of interest" description="Disordered" evidence="1">
    <location>
        <begin position="123"/>
        <end position="150"/>
    </location>
</feature>
<evidence type="ECO:0000313" key="3">
    <source>
        <dbReference type="Proteomes" id="UP000516046"/>
    </source>
</evidence>
<dbReference type="RefSeq" id="WP_212507891.1">
    <property type="nucleotide sequence ID" value="NZ_CP060696.1"/>
</dbReference>
<proteinExistence type="predicted"/>
<name>A0A7G9WJG2_9FIRM</name>
<sequence length="150" mass="17057">MSKKVGCPPRYKTVEQMQKVINTYFEECKGTPLLDAKGEPVLNKFGYPIMLDRRPPTVTGLALALGFTSRQALLNYQAKPQFFDTVTRAKSRCEDYAESRLYDKDGSNGAQFSLRNNFKGWSEHPEVQQSTVTVEDDPLTKSLKEELEKK</sequence>
<evidence type="ECO:0000313" key="2">
    <source>
        <dbReference type="EMBL" id="QNO18824.1"/>
    </source>
</evidence>
<organism evidence="2 3">
    <name type="scientific">Caproicibacterium amylolyticum</name>
    <dbReference type="NCBI Taxonomy" id="2766537"/>
    <lineage>
        <taxon>Bacteria</taxon>
        <taxon>Bacillati</taxon>
        <taxon>Bacillota</taxon>
        <taxon>Clostridia</taxon>
        <taxon>Eubacteriales</taxon>
        <taxon>Oscillospiraceae</taxon>
        <taxon>Caproicibacterium</taxon>
    </lineage>
</organism>
<dbReference type="EMBL" id="CP060696">
    <property type="protein sequence ID" value="QNO18824.1"/>
    <property type="molecule type" value="Genomic_DNA"/>
</dbReference>
<dbReference type="Gene3D" id="1.10.132.80">
    <property type="match status" value="1"/>
</dbReference>
<dbReference type="AlphaFoldDB" id="A0A7G9WJG2"/>
<dbReference type="InterPro" id="IPR032066">
    <property type="entry name" value="GP3_package"/>
</dbReference>
<feature type="compositionally biased region" description="Basic and acidic residues" evidence="1">
    <location>
        <begin position="138"/>
        <end position="150"/>
    </location>
</feature>
<dbReference type="Proteomes" id="UP000516046">
    <property type="component" value="Chromosome"/>
</dbReference>
<protein>
    <submittedName>
        <fullName evidence="2">Uncharacterized protein</fullName>
    </submittedName>
</protein>
<accession>A0A7G9WJG2</accession>
<keyword evidence="3" id="KW-1185">Reference proteome</keyword>
<dbReference type="Pfam" id="PF16677">
    <property type="entry name" value="GP3_package"/>
    <property type="match status" value="1"/>
</dbReference>